<evidence type="ECO:0000256" key="2">
    <source>
        <dbReference type="ARBA" id="ARBA00022475"/>
    </source>
</evidence>
<dbReference type="Pfam" id="PF00535">
    <property type="entry name" value="Glycos_transf_2"/>
    <property type="match status" value="1"/>
</dbReference>
<evidence type="ECO:0000259" key="11">
    <source>
        <dbReference type="Pfam" id="PF00535"/>
    </source>
</evidence>
<dbReference type="Proteomes" id="UP000244910">
    <property type="component" value="Chromosome"/>
</dbReference>
<dbReference type="GO" id="GO:0016117">
    <property type="term" value="P:carotenoid biosynthetic process"/>
    <property type="evidence" value="ECO:0007669"/>
    <property type="project" value="UniProtKB-KW"/>
</dbReference>
<evidence type="ECO:0000256" key="8">
    <source>
        <dbReference type="ARBA" id="ARBA00037904"/>
    </source>
</evidence>
<keyword evidence="13" id="KW-1185">Reference proteome</keyword>
<proteinExistence type="inferred from homology"/>
<dbReference type="SUPFAM" id="SSF53448">
    <property type="entry name" value="Nucleotide-diphospho-sugar transferases"/>
    <property type="match status" value="1"/>
</dbReference>
<dbReference type="Gene3D" id="3.90.550.10">
    <property type="entry name" value="Spore Coat Polysaccharide Biosynthesis Protein SpsA, Chain A"/>
    <property type="match status" value="1"/>
</dbReference>
<dbReference type="PANTHER" id="PTHR43646">
    <property type="entry name" value="GLYCOSYLTRANSFERASE"/>
    <property type="match status" value="1"/>
</dbReference>
<evidence type="ECO:0000256" key="6">
    <source>
        <dbReference type="ARBA" id="ARBA00023136"/>
    </source>
</evidence>
<comment type="pathway">
    <text evidence="8">Carotenoid biosynthesis; staphyloxanthin biosynthesis; staphyloxanthin from farnesyl diphosphate: step 4/5.</text>
</comment>
<evidence type="ECO:0000313" key="12">
    <source>
        <dbReference type="EMBL" id="AWI07770.1"/>
    </source>
</evidence>
<sequence>MMVMIMVSIIIPVLNEEKNIEKSLIQFNRLKGDKEIIVVDGGSNDNTRQIAKRFAKVVLSEKGRANQMNKGAAKTRGNILWFVHLDSIISEASIEKIQLAIDEKYVGGGFSLKFYDYDTLFMKYISTTSNLRAKYLGLYFGDQGIFIRRDVFEGIGGYPRQEIMEDWELSLLMKKMGKLKLINTTIGTSARRFKNGGQLKTHLLMHKIKLLYLLGTPTDKLAKIYKDVR</sequence>
<keyword evidence="5" id="KW-0125">Carotenoid biosynthesis</keyword>
<keyword evidence="4 12" id="KW-0808">Transferase</keyword>
<dbReference type="InterPro" id="IPR026461">
    <property type="entry name" value="Trfase_2_rSAM/seldom_assoc"/>
</dbReference>
<name>A0A2U8DYR3_9CLOT</name>
<keyword evidence="2" id="KW-1003">Cell membrane</keyword>
<dbReference type="AlphaFoldDB" id="A0A2U8DYR3"/>
<evidence type="ECO:0000256" key="7">
    <source>
        <dbReference type="ARBA" id="ARBA00037281"/>
    </source>
</evidence>
<dbReference type="EMBL" id="CP020953">
    <property type="protein sequence ID" value="AWI07770.1"/>
    <property type="molecule type" value="Genomic_DNA"/>
</dbReference>
<dbReference type="InterPro" id="IPR001173">
    <property type="entry name" value="Glyco_trans_2-like"/>
</dbReference>
<dbReference type="CDD" id="cd02522">
    <property type="entry name" value="GT_2_like_a"/>
    <property type="match status" value="1"/>
</dbReference>
<evidence type="ECO:0000256" key="9">
    <source>
        <dbReference type="ARBA" id="ARBA00038120"/>
    </source>
</evidence>
<comment type="similarity">
    <text evidence="9">Belongs to the glycosyltransferase 2 family. CrtQ subfamily.</text>
</comment>
<protein>
    <recommendedName>
        <fullName evidence="10">4,4'-diaponeurosporenoate glycosyltransferase</fullName>
    </recommendedName>
</protein>
<comment type="function">
    <text evidence="7">Catalyzes the glycosylation of 4,4'-diaponeurosporenoate, i.e. the esterification of glucose at the C1'' position with the carboxyl group of 4,4'-diaponeurosporenic acid, to form glycosyl-4,4'-diaponeurosporenoate. This is a step in the biosynthesis of staphyloxanthin, an orange pigment present in most staphylococci strains.</text>
</comment>
<dbReference type="GO" id="GO:0016757">
    <property type="term" value="F:glycosyltransferase activity"/>
    <property type="evidence" value="ECO:0007669"/>
    <property type="project" value="UniProtKB-KW"/>
</dbReference>
<keyword evidence="6" id="KW-0472">Membrane</keyword>
<comment type="subcellular location">
    <subcellularLocation>
        <location evidence="1">Cell membrane</location>
    </subcellularLocation>
</comment>
<dbReference type="PANTHER" id="PTHR43646:SF2">
    <property type="entry name" value="GLYCOSYLTRANSFERASE 2-LIKE DOMAIN-CONTAINING PROTEIN"/>
    <property type="match status" value="1"/>
</dbReference>
<evidence type="ECO:0000256" key="1">
    <source>
        <dbReference type="ARBA" id="ARBA00004236"/>
    </source>
</evidence>
<gene>
    <name evidence="12" type="ORF">B9W14_13065</name>
</gene>
<dbReference type="InterPro" id="IPR029044">
    <property type="entry name" value="Nucleotide-diphossugar_trans"/>
</dbReference>
<evidence type="ECO:0000256" key="3">
    <source>
        <dbReference type="ARBA" id="ARBA00022676"/>
    </source>
</evidence>
<evidence type="ECO:0000256" key="4">
    <source>
        <dbReference type="ARBA" id="ARBA00022679"/>
    </source>
</evidence>
<evidence type="ECO:0000256" key="10">
    <source>
        <dbReference type="ARBA" id="ARBA00040345"/>
    </source>
</evidence>
<dbReference type="OrthoDB" id="9810303at2"/>
<organism evidence="12 13">
    <name type="scientific">Clostridium drakei</name>
    <dbReference type="NCBI Taxonomy" id="332101"/>
    <lineage>
        <taxon>Bacteria</taxon>
        <taxon>Bacillati</taxon>
        <taxon>Bacillota</taxon>
        <taxon>Clostridia</taxon>
        <taxon>Eubacteriales</taxon>
        <taxon>Clostridiaceae</taxon>
        <taxon>Clostridium</taxon>
    </lineage>
</organism>
<feature type="domain" description="Glycosyltransferase 2-like" evidence="11">
    <location>
        <begin position="8"/>
        <end position="153"/>
    </location>
</feature>
<dbReference type="KEGG" id="cdrk:B9W14_13065"/>
<accession>A0A2U8DYR3</accession>
<reference evidence="13" key="1">
    <citation type="submission" date="2017-04" db="EMBL/GenBank/DDBJ databases">
        <authorList>
            <person name="Song Y."/>
            <person name="Cho B.-K."/>
        </authorList>
    </citation>
    <scope>NUCLEOTIDE SEQUENCE [LARGE SCALE GENOMIC DNA]</scope>
    <source>
        <strain evidence="13">SL1</strain>
    </source>
</reference>
<keyword evidence="3" id="KW-0328">Glycosyltransferase</keyword>
<dbReference type="NCBIfam" id="TIGR04283">
    <property type="entry name" value="glyco_like_mftF"/>
    <property type="match status" value="1"/>
</dbReference>
<evidence type="ECO:0000256" key="5">
    <source>
        <dbReference type="ARBA" id="ARBA00022746"/>
    </source>
</evidence>
<dbReference type="GO" id="GO:0005886">
    <property type="term" value="C:plasma membrane"/>
    <property type="evidence" value="ECO:0007669"/>
    <property type="project" value="UniProtKB-SubCell"/>
</dbReference>
<evidence type="ECO:0000313" key="13">
    <source>
        <dbReference type="Proteomes" id="UP000244910"/>
    </source>
</evidence>